<organism evidence="3 4">
    <name type="scientific">Striga hermonthica</name>
    <name type="common">Purple witchweed</name>
    <name type="synonym">Buchnera hermonthica</name>
    <dbReference type="NCBI Taxonomy" id="68872"/>
    <lineage>
        <taxon>Eukaryota</taxon>
        <taxon>Viridiplantae</taxon>
        <taxon>Streptophyta</taxon>
        <taxon>Embryophyta</taxon>
        <taxon>Tracheophyta</taxon>
        <taxon>Spermatophyta</taxon>
        <taxon>Magnoliopsida</taxon>
        <taxon>eudicotyledons</taxon>
        <taxon>Gunneridae</taxon>
        <taxon>Pentapetalae</taxon>
        <taxon>asterids</taxon>
        <taxon>lamiids</taxon>
        <taxon>Lamiales</taxon>
        <taxon>Orobanchaceae</taxon>
        <taxon>Buchnereae</taxon>
        <taxon>Striga</taxon>
    </lineage>
</organism>
<feature type="domain" description="VQ" evidence="2">
    <location>
        <begin position="87"/>
        <end position="111"/>
    </location>
</feature>
<feature type="compositionally biased region" description="Pro residues" evidence="1">
    <location>
        <begin position="315"/>
        <end position="334"/>
    </location>
</feature>
<name>A0A9N7NWQ5_STRHE</name>
<feature type="region of interest" description="Disordered" evidence="1">
    <location>
        <begin position="263"/>
        <end position="336"/>
    </location>
</feature>
<feature type="compositionally biased region" description="Low complexity" evidence="1">
    <location>
        <begin position="9"/>
        <end position="27"/>
    </location>
</feature>
<keyword evidence="4" id="KW-1185">Reference proteome</keyword>
<protein>
    <submittedName>
        <fullName evidence="3">VQ motif-containing protein 9</fullName>
    </submittedName>
</protein>
<reference evidence="3" key="1">
    <citation type="submission" date="2019-12" db="EMBL/GenBank/DDBJ databases">
        <authorList>
            <person name="Scholes J."/>
        </authorList>
    </citation>
    <scope>NUCLEOTIDE SEQUENCE</scope>
</reference>
<dbReference type="EMBL" id="CACSLK010034002">
    <property type="protein sequence ID" value="CAA0840760.1"/>
    <property type="molecule type" value="Genomic_DNA"/>
</dbReference>
<sequence length="393" mass="41412">MDKGLGDESSSISSSSSASIPNNSNSNMVIKQVNKISHKIAKPMRKPFPLPNPPSAAAAVGATPTIPAVDPNPHNPGPGQGPPQSQQPPVYNINKNDFRDVVQKLTGSPAHERLPTPPPPSSATHPRPPSSRLQRIRPPPLAQIGSRPPQIAQIHPHPPNDAGQRPLMRGQPLPPLPSVHPAAESPISAYMRFLQNSASNVPPPPLWNGVAQPGDSLPVQNEFGQRPPPSFSPLHPAESPISAYMRFLQNSASNVPPSPLWSGLAPIGGGPRPDSLPPPNELGQRPPLPLQPAGSPMSSFMRPLQSTGGPTSAALPPPPPPAAQHHPPPVPFPSPFSAMPLSPLPFGCIPSPRSPYGMMSPGFLFSPTAQFGLPQLPPLSPTFPVPSPRWKGM</sequence>
<dbReference type="Proteomes" id="UP001153555">
    <property type="component" value="Unassembled WGS sequence"/>
</dbReference>
<feature type="compositionally biased region" description="Pro residues" evidence="1">
    <location>
        <begin position="274"/>
        <end position="290"/>
    </location>
</feature>
<feature type="region of interest" description="Disordered" evidence="1">
    <location>
        <begin position="206"/>
        <end position="234"/>
    </location>
</feature>
<evidence type="ECO:0000313" key="4">
    <source>
        <dbReference type="Proteomes" id="UP001153555"/>
    </source>
</evidence>
<dbReference type="PANTHER" id="PTHR33783">
    <property type="entry name" value="PROTEIN HAIKU1"/>
    <property type="match status" value="1"/>
</dbReference>
<proteinExistence type="predicted"/>
<gene>
    <name evidence="3" type="ORF">SHERM_06800</name>
</gene>
<feature type="compositionally biased region" description="Basic residues" evidence="1">
    <location>
        <begin position="36"/>
        <end position="45"/>
    </location>
</feature>
<dbReference type="OrthoDB" id="907635at2759"/>
<dbReference type="AlphaFoldDB" id="A0A9N7NWQ5"/>
<dbReference type="InterPro" id="IPR039612">
    <property type="entry name" value="VQ_5/9/14"/>
</dbReference>
<feature type="region of interest" description="Disordered" evidence="1">
    <location>
        <begin position="1"/>
        <end position="181"/>
    </location>
</feature>
<evidence type="ECO:0000259" key="2">
    <source>
        <dbReference type="Pfam" id="PF05678"/>
    </source>
</evidence>
<accession>A0A9N7NWQ5</accession>
<dbReference type="InterPro" id="IPR008889">
    <property type="entry name" value="VQ"/>
</dbReference>
<comment type="caution">
    <text evidence="3">The sequence shown here is derived from an EMBL/GenBank/DDBJ whole genome shotgun (WGS) entry which is preliminary data.</text>
</comment>
<evidence type="ECO:0000256" key="1">
    <source>
        <dbReference type="SAM" id="MobiDB-lite"/>
    </source>
</evidence>
<feature type="compositionally biased region" description="Pro residues" evidence="1">
    <location>
        <begin position="115"/>
        <end position="129"/>
    </location>
</feature>
<dbReference type="Pfam" id="PF05678">
    <property type="entry name" value="VQ"/>
    <property type="match status" value="1"/>
</dbReference>
<evidence type="ECO:0000313" key="3">
    <source>
        <dbReference type="EMBL" id="CAA0840760.1"/>
    </source>
</evidence>
<dbReference type="PANTHER" id="PTHR33783:SF4">
    <property type="entry name" value="VQ MOTIF-CONTAINING PROTEIN 9"/>
    <property type="match status" value="1"/>
</dbReference>